<evidence type="ECO:0000256" key="1">
    <source>
        <dbReference type="SAM" id="MobiDB-lite"/>
    </source>
</evidence>
<dbReference type="EMBL" id="NHSJ01000069">
    <property type="protein sequence ID" value="PPQ30949.1"/>
    <property type="molecule type" value="Genomic_DNA"/>
</dbReference>
<evidence type="ECO:0008006" key="4">
    <source>
        <dbReference type="Google" id="ProtNLM"/>
    </source>
</evidence>
<proteinExistence type="predicted"/>
<evidence type="ECO:0000313" key="3">
    <source>
        <dbReference type="Proteomes" id="UP000239089"/>
    </source>
</evidence>
<dbReference type="AlphaFoldDB" id="A0A2S6N8L1"/>
<feature type="region of interest" description="Disordered" evidence="1">
    <location>
        <begin position="1"/>
        <end position="23"/>
    </location>
</feature>
<keyword evidence="3" id="KW-1185">Reference proteome</keyword>
<sequence>MEEKVRQGEFDFGDAGRRDKVPPEPTAFLKEMAQLFAKALETLKREAPPFPELSPRAMQSFALFQEGGALEREIRLGAGTDSPVAANADLLRADLKYRMQAFADAAKAGPAVFGDMAQIRARGVNDTGASAPVVAGAVEQKPVVVSPVAAVAKAAPAKTPQPQSDAPLFSAALADYLDLREGAGEEKGTISTARMRAEVFVAVMGDRPIDQYLPFDLQKFINEAQHLPLAYGKEMPESSTVRAIGPKAAIGINKKDNCWERLTRKTMEDGYLPAIKAVINYAVRLHPMRHPFGNMRLIWPKQLRPSATREGLDAERLNEVFRIGIASGFSDDALLPALAQTSSRRLGLLAYLRGSDFQTKHGVTIVRIDGVAFDSQKGRWYRAPYKTTDSLNFFVLHKMWDECGFTDWAKEQGDAFIFRQLHACADPADAASKRCGRLLKKAGAIGCNIEVPHALRHGAKDAMVDAAIDGETRRKQMGQSTRMDVHDDYGSNRSLTRAECQRLAQLPLMEAVDWSVFKGLDFEAMASKVRKGGRPKKVSTAS</sequence>
<comment type="caution">
    <text evidence="2">The sequence shown here is derived from an EMBL/GenBank/DDBJ whole genome shotgun (WGS) entry which is preliminary data.</text>
</comment>
<reference evidence="2 3" key="1">
    <citation type="journal article" date="2018" name="Arch. Microbiol.">
        <title>New insights into the metabolic potential of the phototrophic purple bacterium Rhodopila globiformis DSM 161(T) from its draft genome sequence and evidence for a vanadium-dependent nitrogenase.</title>
        <authorList>
            <person name="Imhoff J.F."/>
            <person name="Rahn T."/>
            <person name="Kunzel S."/>
            <person name="Neulinger S.C."/>
        </authorList>
    </citation>
    <scope>NUCLEOTIDE SEQUENCE [LARGE SCALE GENOMIC DNA]</scope>
    <source>
        <strain evidence="2 3">DSM 16996</strain>
    </source>
</reference>
<accession>A0A2S6N8L1</accession>
<dbReference type="GO" id="GO:0003677">
    <property type="term" value="F:DNA binding"/>
    <property type="evidence" value="ECO:0007669"/>
    <property type="project" value="InterPro"/>
</dbReference>
<organism evidence="2 3">
    <name type="scientific">Rhodoblastus sphagnicola</name>
    <dbReference type="NCBI Taxonomy" id="333368"/>
    <lineage>
        <taxon>Bacteria</taxon>
        <taxon>Pseudomonadati</taxon>
        <taxon>Pseudomonadota</taxon>
        <taxon>Alphaproteobacteria</taxon>
        <taxon>Hyphomicrobiales</taxon>
        <taxon>Rhodoblastaceae</taxon>
        <taxon>Rhodoblastus</taxon>
    </lineage>
</organism>
<feature type="compositionally biased region" description="Basic and acidic residues" evidence="1">
    <location>
        <begin position="1"/>
        <end position="22"/>
    </location>
</feature>
<evidence type="ECO:0000313" key="2">
    <source>
        <dbReference type="EMBL" id="PPQ30949.1"/>
    </source>
</evidence>
<dbReference type="Proteomes" id="UP000239089">
    <property type="component" value="Unassembled WGS sequence"/>
</dbReference>
<gene>
    <name evidence="2" type="ORF">CCR94_10740</name>
</gene>
<protein>
    <recommendedName>
        <fullName evidence="4">Tyr recombinase domain-containing protein</fullName>
    </recommendedName>
</protein>
<dbReference type="InterPro" id="IPR011010">
    <property type="entry name" value="DNA_brk_join_enz"/>
</dbReference>
<dbReference type="SUPFAM" id="SSF56349">
    <property type="entry name" value="DNA breaking-rejoining enzymes"/>
    <property type="match status" value="1"/>
</dbReference>
<name>A0A2S6N8L1_9HYPH</name>